<dbReference type="CDD" id="cd06170">
    <property type="entry name" value="LuxR_C_like"/>
    <property type="match status" value="1"/>
</dbReference>
<protein>
    <submittedName>
        <fullName evidence="5">Helix-turn-helix transcriptional regulator</fullName>
    </submittedName>
</protein>
<dbReference type="SMART" id="SM00421">
    <property type="entry name" value="HTH_LUXR"/>
    <property type="match status" value="1"/>
</dbReference>
<keyword evidence="6" id="KW-1185">Reference proteome</keyword>
<dbReference type="Gene3D" id="3.30.450.20">
    <property type="entry name" value="PAS domain"/>
    <property type="match status" value="1"/>
</dbReference>
<organism evidence="5 6">
    <name type="scientific">Flavobacterium silvaticum</name>
    <dbReference type="NCBI Taxonomy" id="1852020"/>
    <lineage>
        <taxon>Bacteria</taxon>
        <taxon>Pseudomonadati</taxon>
        <taxon>Bacteroidota</taxon>
        <taxon>Flavobacteriia</taxon>
        <taxon>Flavobacteriales</taxon>
        <taxon>Flavobacteriaceae</taxon>
        <taxon>Flavobacterium</taxon>
    </lineage>
</organism>
<dbReference type="EMBL" id="JAAMPU010000100">
    <property type="protein sequence ID" value="NMH27350.1"/>
    <property type="molecule type" value="Genomic_DNA"/>
</dbReference>
<dbReference type="PANTHER" id="PTHR44688:SF16">
    <property type="entry name" value="DNA-BINDING TRANSCRIPTIONAL ACTIVATOR DEVR_DOSR"/>
    <property type="match status" value="1"/>
</dbReference>
<dbReference type="InterPro" id="IPR016032">
    <property type="entry name" value="Sig_transdc_resp-reg_C-effctor"/>
</dbReference>
<feature type="domain" description="HTH luxR-type" evidence="4">
    <location>
        <begin position="185"/>
        <end position="250"/>
    </location>
</feature>
<evidence type="ECO:0000313" key="5">
    <source>
        <dbReference type="EMBL" id="NMH27350.1"/>
    </source>
</evidence>
<dbReference type="PRINTS" id="PR00038">
    <property type="entry name" value="HTHLUXR"/>
</dbReference>
<accession>A0A972FTL2</accession>
<dbReference type="Pfam" id="PF00196">
    <property type="entry name" value="GerE"/>
    <property type="match status" value="1"/>
</dbReference>
<comment type="caution">
    <text evidence="5">The sequence shown here is derived from an EMBL/GenBank/DDBJ whole genome shotgun (WGS) entry which is preliminary data.</text>
</comment>
<name>A0A972FTL2_9FLAO</name>
<dbReference type="AlphaFoldDB" id="A0A972FTL2"/>
<reference evidence="5" key="1">
    <citation type="submission" date="2020-02" db="EMBL/GenBank/DDBJ databases">
        <title>Flavobacterium sp. genome.</title>
        <authorList>
            <person name="Jung H.S."/>
            <person name="Baek J.H."/>
            <person name="Jeon C.O."/>
        </authorList>
    </citation>
    <scope>NUCLEOTIDE SEQUENCE</scope>
    <source>
        <strain evidence="5">SE-s28</strain>
    </source>
</reference>
<dbReference type="RefSeq" id="WP_169526352.1">
    <property type="nucleotide sequence ID" value="NZ_JAAMPU010000100.1"/>
</dbReference>
<evidence type="ECO:0000313" key="6">
    <source>
        <dbReference type="Proteomes" id="UP000712080"/>
    </source>
</evidence>
<keyword evidence="3" id="KW-0804">Transcription</keyword>
<sequence length="252" mass="28914">MKKELSGLFETWDNDPNRGIIGTERNVSFNELASSIISLGPFYYYVIDFTDMSLSNIHPAMEDILGFDVNKVRFQDILEAFHPDDVDYITRMEAFMGQFFHKNVHPSKLMKYKSNYNFRIRLKNGAYALFNHQSLMLTLGPNGGYGKAINIHTRIDHLTDFNNLKLSLIGLDGEPSFLNLSMEEENTPSLRFSPKETEVIRLLGDGFDSEEIADRMFISPHTVKKHRKNILEKSKSKNVAHLIKMCVMQGLV</sequence>
<proteinExistence type="predicted"/>
<dbReference type="SUPFAM" id="SSF46894">
    <property type="entry name" value="C-terminal effector domain of the bipartite response regulators"/>
    <property type="match status" value="1"/>
</dbReference>
<evidence type="ECO:0000256" key="3">
    <source>
        <dbReference type="ARBA" id="ARBA00023163"/>
    </source>
</evidence>
<keyword evidence="1" id="KW-0805">Transcription regulation</keyword>
<keyword evidence="2" id="KW-0238">DNA-binding</keyword>
<dbReference type="GO" id="GO:0006355">
    <property type="term" value="P:regulation of DNA-templated transcription"/>
    <property type="evidence" value="ECO:0007669"/>
    <property type="project" value="InterPro"/>
</dbReference>
<dbReference type="InterPro" id="IPR000792">
    <property type="entry name" value="Tscrpt_reg_LuxR_C"/>
</dbReference>
<dbReference type="InterPro" id="IPR036388">
    <property type="entry name" value="WH-like_DNA-bd_sf"/>
</dbReference>
<gene>
    <name evidence="5" type="ORF">G6047_04830</name>
</gene>
<dbReference type="PANTHER" id="PTHR44688">
    <property type="entry name" value="DNA-BINDING TRANSCRIPTIONAL ACTIVATOR DEVR_DOSR"/>
    <property type="match status" value="1"/>
</dbReference>
<evidence type="ECO:0000256" key="1">
    <source>
        <dbReference type="ARBA" id="ARBA00023015"/>
    </source>
</evidence>
<dbReference type="GO" id="GO:0003677">
    <property type="term" value="F:DNA binding"/>
    <property type="evidence" value="ECO:0007669"/>
    <property type="project" value="UniProtKB-KW"/>
</dbReference>
<dbReference type="Gene3D" id="1.10.10.10">
    <property type="entry name" value="Winged helix-like DNA-binding domain superfamily/Winged helix DNA-binding domain"/>
    <property type="match status" value="1"/>
</dbReference>
<evidence type="ECO:0000259" key="4">
    <source>
        <dbReference type="PROSITE" id="PS50043"/>
    </source>
</evidence>
<dbReference type="PROSITE" id="PS50043">
    <property type="entry name" value="HTH_LUXR_2"/>
    <property type="match status" value="1"/>
</dbReference>
<dbReference type="PROSITE" id="PS00622">
    <property type="entry name" value="HTH_LUXR_1"/>
    <property type="match status" value="1"/>
</dbReference>
<evidence type="ECO:0000256" key="2">
    <source>
        <dbReference type="ARBA" id="ARBA00023125"/>
    </source>
</evidence>
<dbReference type="Proteomes" id="UP000712080">
    <property type="component" value="Unassembled WGS sequence"/>
</dbReference>